<organism evidence="1">
    <name type="scientific">Dasosvirus sp</name>
    <dbReference type="NCBI Taxonomy" id="2487764"/>
    <lineage>
        <taxon>Viruses</taxon>
        <taxon>Varidnaviria</taxon>
        <taxon>Bamfordvirae</taxon>
        <taxon>Nucleocytoviricota</taxon>
        <taxon>Megaviricetes</taxon>
        <taxon>Imitervirales</taxon>
        <taxon>Mimiviridae</taxon>
        <taxon>Klosneuvirinae</taxon>
    </lineage>
</organism>
<dbReference type="EMBL" id="MK072051">
    <property type="protein sequence ID" value="AYV77599.1"/>
    <property type="molecule type" value="Genomic_DNA"/>
</dbReference>
<sequence>MRNYEFQDTKLASELAKQFNITDDDAMEEIQ</sequence>
<accession>A0A3G4ZVY1</accession>
<protein>
    <submittedName>
        <fullName evidence="1">Uncharacterized protein</fullName>
    </submittedName>
</protein>
<proteinExistence type="predicted"/>
<name>A0A3G4ZVY1_9VIRU</name>
<gene>
    <name evidence="1" type="ORF">Dasosvirus10_10</name>
</gene>
<evidence type="ECO:0000313" key="1">
    <source>
        <dbReference type="EMBL" id="AYV77599.1"/>
    </source>
</evidence>
<reference evidence="1" key="1">
    <citation type="submission" date="2018-10" db="EMBL/GenBank/DDBJ databases">
        <title>Hidden diversity of soil giant viruses.</title>
        <authorList>
            <person name="Schulz F."/>
            <person name="Alteio L."/>
            <person name="Goudeau D."/>
            <person name="Ryan E.M."/>
            <person name="Malmstrom R.R."/>
            <person name="Blanchard J."/>
            <person name="Woyke T."/>
        </authorList>
    </citation>
    <scope>NUCLEOTIDE SEQUENCE</scope>
    <source>
        <strain evidence="1">DSV1</strain>
    </source>
</reference>
<feature type="non-terminal residue" evidence="1">
    <location>
        <position position="31"/>
    </location>
</feature>